<dbReference type="PANTHER" id="PTHR10000:SF8">
    <property type="entry name" value="HAD SUPERFAMILY HYDROLASE-LIKE, TYPE 3"/>
    <property type="match status" value="1"/>
</dbReference>
<dbReference type="GO" id="GO:0000287">
    <property type="term" value="F:magnesium ion binding"/>
    <property type="evidence" value="ECO:0007669"/>
    <property type="project" value="TreeGrafter"/>
</dbReference>
<gene>
    <name evidence="1" type="ORF">DS832_08630</name>
</gene>
<dbReference type="SFLD" id="SFLDS00003">
    <property type="entry name" value="Haloacid_Dehalogenase"/>
    <property type="match status" value="1"/>
</dbReference>
<dbReference type="InterPro" id="IPR006379">
    <property type="entry name" value="HAD-SF_hydro_IIB"/>
</dbReference>
<dbReference type="InterPro" id="IPR036412">
    <property type="entry name" value="HAD-like_sf"/>
</dbReference>
<dbReference type="GO" id="GO:0016791">
    <property type="term" value="F:phosphatase activity"/>
    <property type="evidence" value="ECO:0007669"/>
    <property type="project" value="UniProtKB-ARBA"/>
</dbReference>
<dbReference type="Gene3D" id="3.40.50.1000">
    <property type="entry name" value="HAD superfamily/HAD-like"/>
    <property type="match status" value="1"/>
</dbReference>
<dbReference type="SFLD" id="SFLDG01140">
    <property type="entry name" value="C2.B:_Phosphomannomutase_and_P"/>
    <property type="match status" value="1"/>
</dbReference>
<dbReference type="SUPFAM" id="SSF56784">
    <property type="entry name" value="HAD-like"/>
    <property type="match status" value="1"/>
</dbReference>
<dbReference type="EMBL" id="QOCS01000024">
    <property type="protein sequence ID" value="RHW44877.1"/>
    <property type="molecule type" value="Genomic_DNA"/>
</dbReference>
<dbReference type="PANTHER" id="PTHR10000">
    <property type="entry name" value="PHOSPHOSERINE PHOSPHATASE"/>
    <property type="match status" value="1"/>
</dbReference>
<dbReference type="GO" id="GO:0005829">
    <property type="term" value="C:cytosol"/>
    <property type="evidence" value="ECO:0007669"/>
    <property type="project" value="TreeGrafter"/>
</dbReference>
<dbReference type="InterPro" id="IPR023214">
    <property type="entry name" value="HAD_sf"/>
</dbReference>
<dbReference type="AlphaFoldDB" id="A0A417Z3S0"/>
<keyword evidence="1" id="KW-0378">Hydrolase</keyword>
<dbReference type="RefSeq" id="WP_118911211.1">
    <property type="nucleotide sequence ID" value="NZ_QOCS01000024.1"/>
</dbReference>
<dbReference type="CDD" id="cd07516">
    <property type="entry name" value="HAD_Pase"/>
    <property type="match status" value="1"/>
</dbReference>
<dbReference type="InterPro" id="IPR000150">
    <property type="entry name" value="Cof"/>
</dbReference>
<dbReference type="NCBIfam" id="TIGR00099">
    <property type="entry name" value="Cof-subfamily"/>
    <property type="match status" value="1"/>
</dbReference>
<proteinExistence type="predicted"/>
<dbReference type="NCBIfam" id="TIGR01484">
    <property type="entry name" value="HAD-SF-IIB"/>
    <property type="match status" value="1"/>
</dbReference>
<accession>A0A417Z3S0</accession>
<comment type="caution">
    <text evidence="1">The sequence shown here is derived from an EMBL/GenBank/DDBJ whole genome shotgun (WGS) entry which is preliminary data.</text>
</comment>
<organism evidence="1 2">
    <name type="scientific">Bombilactobacillus bombi</name>
    <dbReference type="NCBI Taxonomy" id="1303590"/>
    <lineage>
        <taxon>Bacteria</taxon>
        <taxon>Bacillati</taxon>
        <taxon>Bacillota</taxon>
        <taxon>Bacilli</taxon>
        <taxon>Lactobacillales</taxon>
        <taxon>Lactobacillaceae</taxon>
        <taxon>Bombilactobacillus</taxon>
    </lineage>
</organism>
<name>A0A417Z3S0_9LACO</name>
<evidence type="ECO:0000313" key="1">
    <source>
        <dbReference type="EMBL" id="RHW44877.1"/>
    </source>
</evidence>
<reference evidence="1 2" key="1">
    <citation type="submission" date="2018-07" db="EMBL/GenBank/DDBJ databases">
        <title>Genome sequences of six Lactobacillus spp. isolated from bumble bee guts.</title>
        <authorList>
            <person name="Motta E.V.S."/>
            <person name="Moran N.A."/>
        </authorList>
    </citation>
    <scope>NUCLEOTIDE SEQUENCE [LARGE SCALE GENOMIC DNA]</scope>
    <source>
        <strain evidence="1 2">LV-8.1</strain>
    </source>
</reference>
<sequence length="273" mass="31019">MTIKYIFSDIDGTLLDSHGQVSMTNKRIIQSCSQPLTLVSARAPQEMLPIIDQLQLQTPQIAFNGGVIFQGNSNHWHSLAQKPLDFEVVAQMVLLISKYFPQVSSSFYSLHHWYTQLCDRGIKFEEQLVHQTATIINYRDFFKQAKHKLFKIMLITFDPEEMDRLQKFLHDLNISKINIQQSGTEYLEITSAAAQKATGIQKIVQQENLTIQEAMAVGDGENDLSMLRLVGYPVAMANANYKVRSTARFVTKSNDDQGLGYAIEQLVNQSVWL</sequence>
<protein>
    <submittedName>
        <fullName evidence="1">HAD family hydrolase</fullName>
    </submittedName>
</protein>
<dbReference type="PROSITE" id="PS01229">
    <property type="entry name" value="COF_2"/>
    <property type="match status" value="1"/>
</dbReference>
<dbReference type="Proteomes" id="UP000284822">
    <property type="component" value="Unassembled WGS sequence"/>
</dbReference>
<evidence type="ECO:0000313" key="2">
    <source>
        <dbReference type="Proteomes" id="UP000284822"/>
    </source>
</evidence>
<dbReference type="Pfam" id="PF08282">
    <property type="entry name" value="Hydrolase_3"/>
    <property type="match status" value="1"/>
</dbReference>
<dbReference type="Gene3D" id="3.30.1240.10">
    <property type="match status" value="1"/>
</dbReference>